<dbReference type="AlphaFoldDB" id="A0AAV4T961"/>
<dbReference type="Proteomes" id="UP001054837">
    <property type="component" value="Unassembled WGS sequence"/>
</dbReference>
<evidence type="ECO:0000313" key="4">
    <source>
        <dbReference type="Proteomes" id="UP001054837"/>
    </source>
</evidence>
<feature type="region of interest" description="Disordered" evidence="1">
    <location>
        <begin position="144"/>
        <end position="169"/>
    </location>
</feature>
<dbReference type="Gene3D" id="3.40.50.11980">
    <property type="match status" value="1"/>
</dbReference>
<accession>A0AAV4T961</accession>
<keyword evidence="4" id="KW-1185">Reference proteome</keyword>
<gene>
    <name evidence="3" type="primary">ZC3H12C</name>
    <name evidence="3" type="ORF">CDAR_456942</name>
</gene>
<name>A0AAV4T961_9ARAC</name>
<dbReference type="PANTHER" id="PTHR12876">
    <property type="entry name" value="N4BP1-RELATED"/>
    <property type="match status" value="1"/>
</dbReference>
<dbReference type="GO" id="GO:0036464">
    <property type="term" value="C:cytoplasmic ribonucleoprotein granule"/>
    <property type="evidence" value="ECO:0007669"/>
    <property type="project" value="TreeGrafter"/>
</dbReference>
<evidence type="ECO:0000313" key="3">
    <source>
        <dbReference type="EMBL" id="GIY40503.1"/>
    </source>
</evidence>
<dbReference type="GO" id="GO:0004521">
    <property type="term" value="F:RNA endonuclease activity"/>
    <property type="evidence" value="ECO:0007669"/>
    <property type="project" value="TreeGrafter"/>
</dbReference>
<dbReference type="InterPro" id="IPR051101">
    <property type="entry name" value="ZC3H12/N4BP1_RNase_Reg"/>
</dbReference>
<dbReference type="InterPro" id="IPR021869">
    <property type="entry name" value="RNase_Zc3h12_NYN"/>
</dbReference>
<evidence type="ECO:0000256" key="1">
    <source>
        <dbReference type="SAM" id="MobiDB-lite"/>
    </source>
</evidence>
<organism evidence="3 4">
    <name type="scientific">Caerostris darwini</name>
    <dbReference type="NCBI Taxonomy" id="1538125"/>
    <lineage>
        <taxon>Eukaryota</taxon>
        <taxon>Metazoa</taxon>
        <taxon>Ecdysozoa</taxon>
        <taxon>Arthropoda</taxon>
        <taxon>Chelicerata</taxon>
        <taxon>Arachnida</taxon>
        <taxon>Araneae</taxon>
        <taxon>Araneomorphae</taxon>
        <taxon>Entelegynae</taxon>
        <taxon>Araneoidea</taxon>
        <taxon>Araneidae</taxon>
        <taxon>Caerostris</taxon>
    </lineage>
</organism>
<dbReference type="EMBL" id="BPLQ01008944">
    <property type="protein sequence ID" value="GIY40503.1"/>
    <property type="molecule type" value="Genomic_DNA"/>
</dbReference>
<dbReference type="PANTHER" id="PTHR12876:SF35">
    <property type="entry name" value="LD08718P-RELATED"/>
    <property type="match status" value="1"/>
</dbReference>
<dbReference type="Pfam" id="PF11977">
    <property type="entry name" value="RNase_Zc3h12a"/>
    <property type="match status" value="1"/>
</dbReference>
<dbReference type="FunFam" id="3.40.50.11980:FF:000001">
    <property type="entry name" value="ZC3H12A isoform 1"/>
    <property type="match status" value="1"/>
</dbReference>
<feature type="domain" description="RNase NYN" evidence="2">
    <location>
        <begin position="299"/>
        <end position="453"/>
    </location>
</feature>
<sequence>MENIILSPNEQKLLIEFKEQLESSYTLTICMPAIKDTSICKNDVIIATILGEEKNISVVKDFLKKKMDEQRCVEEQSVSYVDNIPVITLTDDSDSDIPNETLIDIKQKQRKRQKLHKNSSGQAKDSQIELEEFNSSIIILNDNDENSSLTMTQDSKKRKMESTAPLPNFIPLNRGKNKFVSQNRRKKEENSNLISLINEEEEVTNSVPVNNEKKKENTNFIPLNNAQKKEIIESLHQKKEITKSVPLNSEENTNVIPLNAIEKKDMVESLHEKDDIIILDKVECVSKVPTFVPEVLRCLRPIVIHGNNVALTHGRRTTFSCKGIKIAVEFFLKRGHEVTAFALEFRRFAKSTSVPTTDQSLLDQLQKDGHLVFIPSRKVQDKRFSCYENWFVVDLASRTGGVILSNGNFKDVVQKNEEFRQVVEERLLMYCFVGDEFMIPPDPLGRYGPKLEEFLSFPPSEAPSI</sequence>
<dbReference type="CDD" id="cd18719">
    <property type="entry name" value="PIN_Zc3h12a-N4BP1-like"/>
    <property type="match status" value="1"/>
</dbReference>
<proteinExistence type="predicted"/>
<reference evidence="3 4" key="1">
    <citation type="submission" date="2021-06" db="EMBL/GenBank/DDBJ databases">
        <title>Caerostris darwini draft genome.</title>
        <authorList>
            <person name="Kono N."/>
            <person name="Arakawa K."/>
        </authorList>
    </citation>
    <scope>NUCLEOTIDE SEQUENCE [LARGE SCALE GENOMIC DNA]</scope>
</reference>
<dbReference type="GO" id="GO:0005634">
    <property type="term" value="C:nucleus"/>
    <property type="evidence" value="ECO:0007669"/>
    <property type="project" value="TreeGrafter"/>
</dbReference>
<evidence type="ECO:0000259" key="2">
    <source>
        <dbReference type="Pfam" id="PF11977"/>
    </source>
</evidence>
<dbReference type="GO" id="GO:0003729">
    <property type="term" value="F:mRNA binding"/>
    <property type="evidence" value="ECO:0007669"/>
    <property type="project" value="TreeGrafter"/>
</dbReference>
<protein>
    <submittedName>
        <fullName evidence="3">Probable ribonuclease ZC3H12C</fullName>
    </submittedName>
</protein>
<comment type="caution">
    <text evidence="3">The sequence shown here is derived from an EMBL/GenBank/DDBJ whole genome shotgun (WGS) entry which is preliminary data.</text>
</comment>